<evidence type="ECO:0000256" key="5">
    <source>
        <dbReference type="SAM" id="MobiDB-lite"/>
    </source>
</evidence>
<dbReference type="PROSITE" id="PS51419">
    <property type="entry name" value="RAB"/>
    <property type="match status" value="1"/>
</dbReference>
<name>A0A8S1RWG3_9CILI</name>
<dbReference type="InterPro" id="IPR001967">
    <property type="entry name" value="Peptidase_S11_N"/>
</dbReference>
<accession>A0A8S1RWG3</accession>
<dbReference type="FunFam" id="3.40.710.10:FF:000096">
    <property type="entry name" value="Uncharacterized protein"/>
    <property type="match status" value="1"/>
</dbReference>
<evidence type="ECO:0000256" key="1">
    <source>
        <dbReference type="ARBA" id="ARBA00004308"/>
    </source>
</evidence>
<dbReference type="InterPro" id="IPR005225">
    <property type="entry name" value="Small_GTP-bd"/>
</dbReference>
<organism evidence="7 8">
    <name type="scientific">Paramecium pentaurelia</name>
    <dbReference type="NCBI Taxonomy" id="43138"/>
    <lineage>
        <taxon>Eukaryota</taxon>
        <taxon>Sar</taxon>
        <taxon>Alveolata</taxon>
        <taxon>Ciliophora</taxon>
        <taxon>Intramacronucleata</taxon>
        <taxon>Oligohymenophorea</taxon>
        <taxon>Peniculida</taxon>
        <taxon>Parameciidae</taxon>
        <taxon>Paramecium</taxon>
    </lineage>
</organism>
<keyword evidence="3" id="KW-0547">Nucleotide-binding</keyword>
<dbReference type="SMART" id="SM00173">
    <property type="entry name" value="RAS"/>
    <property type="match status" value="1"/>
</dbReference>
<dbReference type="SMART" id="SM00175">
    <property type="entry name" value="RAB"/>
    <property type="match status" value="1"/>
</dbReference>
<proteinExistence type="inferred from homology"/>
<evidence type="ECO:0000313" key="8">
    <source>
        <dbReference type="Proteomes" id="UP000689195"/>
    </source>
</evidence>
<evidence type="ECO:0000313" key="7">
    <source>
        <dbReference type="EMBL" id="CAD8132306.1"/>
    </source>
</evidence>
<dbReference type="PROSITE" id="PS51420">
    <property type="entry name" value="RHO"/>
    <property type="match status" value="1"/>
</dbReference>
<dbReference type="CDD" id="cd00154">
    <property type="entry name" value="Rab"/>
    <property type="match status" value="1"/>
</dbReference>
<dbReference type="SMART" id="SM00174">
    <property type="entry name" value="RHO"/>
    <property type="match status" value="1"/>
</dbReference>
<dbReference type="PANTHER" id="PTHR47979">
    <property type="entry name" value="DRAB11-RELATED"/>
    <property type="match status" value="1"/>
</dbReference>
<dbReference type="Pfam" id="PF00071">
    <property type="entry name" value="Ras"/>
    <property type="match status" value="1"/>
</dbReference>
<comment type="subcellular location">
    <subcellularLocation>
        <location evidence="1">Endomembrane system</location>
    </subcellularLocation>
</comment>
<dbReference type="GO" id="GO:0005525">
    <property type="term" value="F:GTP binding"/>
    <property type="evidence" value="ECO:0007669"/>
    <property type="project" value="InterPro"/>
</dbReference>
<feature type="region of interest" description="Disordered" evidence="5">
    <location>
        <begin position="155"/>
        <end position="177"/>
    </location>
</feature>
<dbReference type="Proteomes" id="UP000689195">
    <property type="component" value="Unassembled WGS sequence"/>
</dbReference>
<comment type="caution">
    <text evidence="7">The sequence shown here is derived from an EMBL/GenBank/DDBJ whole genome shotgun (WGS) entry which is preliminary data.</text>
</comment>
<dbReference type="GO" id="GO:0006508">
    <property type="term" value="P:proteolysis"/>
    <property type="evidence" value="ECO:0007669"/>
    <property type="project" value="InterPro"/>
</dbReference>
<evidence type="ECO:0000256" key="3">
    <source>
        <dbReference type="ARBA" id="ARBA00022741"/>
    </source>
</evidence>
<keyword evidence="8" id="KW-1185">Reference proteome</keyword>
<dbReference type="OrthoDB" id="10254188at2759"/>
<dbReference type="SMART" id="SM00176">
    <property type="entry name" value="RAN"/>
    <property type="match status" value="1"/>
</dbReference>
<dbReference type="GO" id="GO:0012505">
    <property type="term" value="C:endomembrane system"/>
    <property type="evidence" value="ECO:0007669"/>
    <property type="project" value="UniProtKB-SubCell"/>
</dbReference>
<evidence type="ECO:0000256" key="4">
    <source>
        <dbReference type="ARBA" id="ARBA00023136"/>
    </source>
</evidence>
<dbReference type="InterPro" id="IPR050209">
    <property type="entry name" value="Rab_GTPases_membrane_traffic"/>
</dbReference>
<keyword evidence="4" id="KW-0472">Membrane</keyword>
<dbReference type="PROSITE" id="PS51421">
    <property type="entry name" value="RAS"/>
    <property type="match status" value="1"/>
</dbReference>
<dbReference type="EMBL" id="CAJJDO010000001">
    <property type="protein sequence ID" value="CAD8132306.1"/>
    <property type="molecule type" value="Genomic_DNA"/>
</dbReference>
<protein>
    <recommendedName>
        <fullName evidence="6">Peptidase S11 D-alanyl-D-alanine carboxypeptidase A N-terminal domain-containing protein</fullName>
    </recommendedName>
</protein>
<dbReference type="GO" id="GO:0003924">
    <property type="term" value="F:GTPase activity"/>
    <property type="evidence" value="ECO:0007669"/>
    <property type="project" value="InterPro"/>
</dbReference>
<comment type="similarity">
    <text evidence="2">Belongs to the small GTPase superfamily. Rab family.</text>
</comment>
<feature type="domain" description="Peptidase S11 D-alanyl-D-alanine carboxypeptidase A N-terminal" evidence="6">
    <location>
        <begin position="201"/>
        <end position="306"/>
    </location>
</feature>
<feature type="compositionally biased region" description="Low complexity" evidence="5">
    <location>
        <begin position="155"/>
        <end position="170"/>
    </location>
</feature>
<dbReference type="NCBIfam" id="TIGR00231">
    <property type="entry name" value="small_GTP"/>
    <property type="match status" value="1"/>
</dbReference>
<feature type="domain" description="Peptidase S11 D-alanyl-D-alanine carboxypeptidase A N-terminal" evidence="6">
    <location>
        <begin position="349"/>
        <end position="464"/>
    </location>
</feature>
<evidence type="ECO:0000259" key="6">
    <source>
        <dbReference type="Pfam" id="PF00768"/>
    </source>
</evidence>
<dbReference type="Pfam" id="PF00768">
    <property type="entry name" value="Peptidase_S11"/>
    <property type="match status" value="2"/>
</dbReference>
<dbReference type="AlphaFoldDB" id="A0A8S1RWG3"/>
<dbReference type="InterPro" id="IPR001806">
    <property type="entry name" value="Small_GTPase"/>
</dbReference>
<dbReference type="FunFam" id="3.40.50.300:FF:000586">
    <property type="entry name" value="Rab family GTPase"/>
    <property type="match status" value="1"/>
</dbReference>
<sequence length="681" mass="78193">MIINKTQSNLNNINFNDIIIPIKLQHLSRRVQGQENGKAMQLLKSYKKIPQITTEFHSPIIVNSIKQRKDSNYSQQPQQLIEKESKQITIDSEYMTNQYKQINLQSSLPQIPLSTMNTLTKLNDLSRSSNLIQTPKNSDTKRSLVKSQFKTYSNNQKNNLINNSTNTGSSKDSHQNQSTLQKQIYAKNIIYSYCGKPRKRKVNVSAKSFIVYDCFENRIVSQRKCNKRMEIASLTKIMTFYITMVILEQINLNYKDIKVKVTKKASETIGTTADLKYNDILTIQDLLYGLMLPSGNDAATLIAQTIGTIILFYESDKYLDYKLIDIEQLSAEGHYYNLDLKTHQCPIEIFISKMNHYSYLIGQKNTQFACVHGLANQDNYSSCHDIVLLSLECMKYDTFNQVISCKEYISQTQNNNKSYEWKNTNKLLDKGFFGIKTGVTDSAGPCLASAYRSNEMEYYIIIVLSCKNLQLRFDETISLLQHAKYKKGVGKSCLLLQYVDKKFRQDHEATIGVEFGAKQLIIKSKVIKIQIWDTAGQESFRSITRSYYRGSIGAILVYDVTRRETFENATTWVNEIKKYGNDNIVIILVGNKTDLSDIRKVSEDEAKEMAKQNGLEYIEVCAKQNYKVDEAFQIITEKIYKKIELNQIDLSNEKCGVKLGSKGSFIEENQQEDQKKQSICC</sequence>
<evidence type="ECO:0000256" key="2">
    <source>
        <dbReference type="ARBA" id="ARBA00006270"/>
    </source>
</evidence>
<reference evidence="7" key="1">
    <citation type="submission" date="2021-01" db="EMBL/GenBank/DDBJ databases">
        <authorList>
            <consortium name="Genoscope - CEA"/>
            <person name="William W."/>
        </authorList>
    </citation>
    <scope>NUCLEOTIDE SEQUENCE</scope>
</reference>
<gene>
    <name evidence="7" type="ORF">PPENT_87.1.T0010545</name>
</gene>
<dbReference type="GO" id="GO:0009002">
    <property type="term" value="F:serine-type D-Ala-D-Ala carboxypeptidase activity"/>
    <property type="evidence" value="ECO:0007669"/>
    <property type="project" value="InterPro"/>
</dbReference>